<feature type="transmembrane region" description="Helical" evidence="1">
    <location>
        <begin position="21"/>
        <end position="39"/>
    </location>
</feature>
<dbReference type="PATRIC" id="fig|148814.13.peg.9"/>
<evidence type="ECO:0000256" key="1">
    <source>
        <dbReference type="SAM" id="Phobius"/>
    </source>
</evidence>
<organism evidence="2 3">
    <name type="scientific">Apilactobacillus kunkeei</name>
    <dbReference type="NCBI Taxonomy" id="148814"/>
    <lineage>
        <taxon>Bacteria</taxon>
        <taxon>Bacillati</taxon>
        <taxon>Bacillota</taxon>
        <taxon>Bacilli</taxon>
        <taxon>Lactobacillales</taxon>
        <taxon>Lactobacillaceae</taxon>
        <taxon>Apilactobacillus</taxon>
    </lineage>
</organism>
<reference evidence="2 3" key="1">
    <citation type="journal article" date="2015" name="Genome Biol. Evol.">
        <title>Functionally Structured Genomes in Lactobacillus kunkeei Colonizing the Honey Crop and Food Products of Honeybees and Stingless Bees.</title>
        <authorList>
            <person name="Tamarit D."/>
            <person name="Ellegaard K.M."/>
            <person name="Wikander J."/>
            <person name="Olofsson T."/>
            <person name="Vasquez A."/>
            <person name="Andersson S.G."/>
        </authorList>
    </citation>
    <scope>NUCLEOTIDE SEQUENCE [LARGE SCALE GENOMIC DNA]</scope>
    <source>
        <strain evidence="2 3">LMbo</strain>
    </source>
</reference>
<evidence type="ECO:0000313" key="2">
    <source>
        <dbReference type="EMBL" id="KPN84196.1"/>
    </source>
</evidence>
<keyword evidence="1" id="KW-0472">Membrane</keyword>
<keyword evidence="1" id="KW-1133">Transmembrane helix</keyword>
<name>A0A0P7JRC6_9LACO</name>
<feature type="transmembrane region" description="Helical" evidence="1">
    <location>
        <begin position="51"/>
        <end position="70"/>
    </location>
</feature>
<proteinExistence type="predicted"/>
<feature type="transmembrane region" description="Helical" evidence="1">
    <location>
        <begin position="135"/>
        <end position="152"/>
    </location>
</feature>
<keyword evidence="1" id="KW-0812">Transmembrane</keyword>
<sequence length="157" mass="18433">MRSKKHHSPETIKQIHDFFKYTKISVVNIILLSLCYDVYDFIRNSGRMDLANVLFISATSSMVVFSAVAFDKDDFLSMSKIVISISFVVYTISSILWSWLFIYLVGKIDQMISSIYFEPVIHFIVNFLRYTFPSISLQMVFIYILFVVYKIIMRKDD</sequence>
<comment type="caution">
    <text evidence="2">The sequence shown here is derived from an EMBL/GenBank/DDBJ whole genome shotgun (WGS) entry which is preliminary data.</text>
</comment>
<dbReference type="EMBL" id="JXDF01000001">
    <property type="protein sequence ID" value="KPN84196.1"/>
    <property type="molecule type" value="Genomic_DNA"/>
</dbReference>
<protein>
    <submittedName>
        <fullName evidence="2">Uncharacterized protein</fullName>
    </submittedName>
</protein>
<evidence type="ECO:0000313" key="3">
    <source>
        <dbReference type="Proteomes" id="UP000050269"/>
    </source>
</evidence>
<dbReference type="AlphaFoldDB" id="A0A0P7JRC6"/>
<gene>
    <name evidence="2" type="ORF">RZ78_02810</name>
</gene>
<accession>A0A0P7JRC6</accession>
<dbReference type="Proteomes" id="UP000050269">
    <property type="component" value="Unassembled WGS sequence"/>
</dbReference>
<feature type="transmembrane region" description="Helical" evidence="1">
    <location>
        <begin position="82"/>
        <end position="105"/>
    </location>
</feature>